<dbReference type="InterPro" id="IPR013022">
    <property type="entry name" value="Xyl_isomerase-like_TIM-brl"/>
</dbReference>
<accession>A0A5J4PDT5</accession>
<reference evidence="2" key="1">
    <citation type="submission" date="2019-03" db="EMBL/GenBank/DDBJ databases">
        <title>Single cell metagenomics reveals metabolic interactions within the superorganism composed of flagellate Streblomastix strix and complex community of Bacteroidetes bacteria on its surface.</title>
        <authorList>
            <person name="Treitli S.C."/>
            <person name="Kolisko M."/>
            <person name="Husnik F."/>
            <person name="Keeling P."/>
            <person name="Hampl V."/>
        </authorList>
    </citation>
    <scope>NUCLEOTIDE SEQUENCE</scope>
    <source>
        <strain evidence="2">STM</strain>
    </source>
</reference>
<gene>
    <name evidence="2" type="ORF">EZS27_041543</name>
</gene>
<dbReference type="EMBL" id="SNRY01009641">
    <property type="protein sequence ID" value="KAA6306794.1"/>
    <property type="molecule type" value="Genomic_DNA"/>
</dbReference>
<sequence length="122" mass="13878">PLNRKEAFYIRQVADAASICRDINNPGVRCMGDFWHMTWEETSDMGAFLSAGTYLQHVHIASRKTRNVPGEDNEADNYVDGFKGLKMLGYNNYVSFECGCRGNRETALPIAIKLLREQWNEA</sequence>
<keyword evidence="2" id="KW-0413">Isomerase</keyword>
<feature type="domain" description="Xylose isomerase-like TIM barrel" evidence="1">
    <location>
        <begin position="1"/>
        <end position="117"/>
    </location>
</feature>
<dbReference type="GO" id="GO:0016853">
    <property type="term" value="F:isomerase activity"/>
    <property type="evidence" value="ECO:0007669"/>
    <property type="project" value="UniProtKB-KW"/>
</dbReference>
<comment type="caution">
    <text evidence="2">The sequence shown here is derived from an EMBL/GenBank/DDBJ whole genome shotgun (WGS) entry which is preliminary data.</text>
</comment>
<dbReference type="AlphaFoldDB" id="A0A5J4PDT5"/>
<organism evidence="2">
    <name type="scientific">termite gut metagenome</name>
    <dbReference type="NCBI Taxonomy" id="433724"/>
    <lineage>
        <taxon>unclassified sequences</taxon>
        <taxon>metagenomes</taxon>
        <taxon>organismal metagenomes</taxon>
    </lineage>
</organism>
<dbReference type="InterPro" id="IPR036237">
    <property type="entry name" value="Xyl_isomerase-like_sf"/>
</dbReference>
<evidence type="ECO:0000313" key="2">
    <source>
        <dbReference type="EMBL" id="KAA6306794.1"/>
    </source>
</evidence>
<evidence type="ECO:0000259" key="1">
    <source>
        <dbReference type="Pfam" id="PF01261"/>
    </source>
</evidence>
<dbReference type="EC" id="5.1.3.31" evidence="2"/>
<name>A0A5J4PDT5_9ZZZZ</name>
<dbReference type="Pfam" id="PF01261">
    <property type="entry name" value="AP_endonuc_2"/>
    <property type="match status" value="1"/>
</dbReference>
<dbReference type="SUPFAM" id="SSF51658">
    <property type="entry name" value="Xylose isomerase-like"/>
    <property type="match status" value="1"/>
</dbReference>
<dbReference type="Gene3D" id="3.20.20.150">
    <property type="entry name" value="Divalent-metal-dependent TIM barrel enzymes"/>
    <property type="match status" value="1"/>
</dbReference>
<proteinExistence type="predicted"/>
<protein>
    <submittedName>
        <fullName evidence="2">D-tagatose 3-epimerase</fullName>
        <ecNumber evidence="2">5.1.3.31</ecNumber>
    </submittedName>
</protein>
<feature type="non-terminal residue" evidence="2">
    <location>
        <position position="1"/>
    </location>
</feature>